<keyword evidence="2" id="KW-1185">Reference proteome</keyword>
<accession>A0ABN9E972</accession>
<organism evidence="1 2">
    <name type="scientific">Staurois parvus</name>
    <dbReference type="NCBI Taxonomy" id="386267"/>
    <lineage>
        <taxon>Eukaryota</taxon>
        <taxon>Metazoa</taxon>
        <taxon>Chordata</taxon>
        <taxon>Craniata</taxon>
        <taxon>Vertebrata</taxon>
        <taxon>Euteleostomi</taxon>
        <taxon>Amphibia</taxon>
        <taxon>Batrachia</taxon>
        <taxon>Anura</taxon>
        <taxon>Neobatrachia</taxon>
        <taxon>Ranoidea</taxon>
        <taxon>Ranidae</taxon>
        <taxon>Staurois</taxon>
    </lineage>
</organism>
<dbReference type="Proteomes" id="UP001162483">
    <property type="component" value="Unassembled WGS sequence"/>
</dbReference>
<proteinExistence type="predicted"/>
<protein>
    <submittedName>
        <fullName evidence="1">Uncharacterized protein</fullName>
    </submittedName>
</protein>
<feature type="non-terminal residue" evidence="1">
    <location>
        <position position="1"/>
    </location>
</feature>
<evidence type="ECO:0000313" key="1">
    <source>
        <dbReference type="EMBL" id="CAI9581173.1"/>
    </source>
</evidence>
<reference evidence="1" key="1">
    <citation type="submission" date="2023-05" db="EMBL/GenBank/DDBJ databases">
        <authorList>
            <person name="Stuckert A."/>
        </authorList>
    </citation>
    <scope>NUCLEOTIDE SEQUENCE</scope>
</reference>
<dbReference type="EMBL" id="CATNWA010015250">
    <property type="protein sequence ID" value="CAI9581173.1"/>
    <property type="molecule type" value="Genomic_DNA"/>
</dbReference>
<evidence type="ECO:0000313" key="2">
    <source>
        <dbReference type="Proteomes" id="UP001162483"/>
    </source>
</evidence>
<feature type="non-terminal residue" evidence="1">
    <location>
        <position position="99"/>
    </location>
</feature>
<sequence>IFQFQPVITCQHPAIAEYLRRGRNLCINNTAVCLQWKALTQHIVKQHTVNPLIAPDVNHFLPSAISTGSVLFISTDHCIGITGDVSDTKSVSECPLQFC</sequence>
<name>A0ABN9E972_9NEOB</name>
<comment type="caution">
    <text evidence="1">The sequence shown here is derived from an EMBL/GenBank/DDBJ whole genome shotgun (WGS) entry which is preliminary data.</text>
</comment>
<gene>
    <name evidence="1" type="ORF">SPARVUS_LOCUS9446583</name>
</gene>